<sequence length="318" mass="36977">MSTQEKNLTSDIAHIITLTPEQIKRIEENRLKALALREKQKQKELNNSTSKTEQKDIQGTTTNNGDNTEEKKLRPMKKFQNYAEYDFSKMKDTRGGFLLEEENANSKKRKWEPPEPEIDALEPSISIDPAENPKCKECNSLELDNLFRKTFKVNICKKCKGEYPEKYSLITKTEAKEDYLLTDAELKDVEILPHLSKPNPHKTTWNNMMLFLREQVEEFAFKKWGSEEGLDQEYERREDLRRRTRTETLEQNRRKVHKHEFGEVEEDTETGVTTQCCKTCGLRIEAAVAGFLIIFCVELSSFSMALLLESSIAPVEIR</sequence>
<evidence type="ECO:0000256" key="1">
    <source>
        <dbReference type="ARBA" id="ARBA00004123"/>
    </source>
</evidence>
<proteinExistence type="inferred from homology"/>
<evidence type="ECO:0000256" key="2">
    <source>
        <dbReference type="ARBA" id="ARBA00005548"/>
    </source>
</evidence>
<evidence type="ECO:0000259" key="12">
    <source>
        <dbReference type="Pfam" id="PF05181"/>
    </source>
</evidence>
<dbReference type="Gene3D" id="3.90.530.10">
    <property type="entry name" value="XPA C-terminal domain"/>
    <property type="match status" value="1"/>
</dbReference>
<evidence type="ECO:0000256" key="7">
    <source>
        <dbReference type="ARBA" id="ARBA00023125"/>
    </source>
</evidence>
<dbReference type="PANTHER" id="PTHR10142">
    <property type="entry name" value="DNA REPAIR PROTEIN COMPLEMENTING XP-A CELLS"/>
    <property type="match status" value="1"/>
</dbReference>
<evidence type="ECO:0000256" key="4">
    <source>
        <dbReference type="ARBA" id="ARBA00022763"/>
    </source>
</evidence>
<dbReference type="SUPFAM" id="SSF46955">
    <property type="entry name" value="Putative DNA-binding domain"/>
    <property type="match status" value="1"/>
</dbReference>
<keyword evidence="8" id="KW-0234">DNA repair</keyword>
<evidence type="ECO:0000256" key="6">
    <source>
        <dbReference type="ARBA" id="ARBA00022833"/>
    </source>
</evidence>
<dbReference type="PANTHER" id="PTHR10142:SF0">
    <property type="entry name" value="DNA REPAIR PROTEIN COMPLEMENTING XP-A CELLS"/>
    <property type="match status" value="1"/>
</dbReference>
<name>A0A9W4WMK5_9GLOM</name>
<reference evidence="13" key="1">
    <citation type="submission" date="2022-08" db="EMBL/GenBank/DDBJ databases">
        <authorList>
            <person name="Kallberg Y."/>
            <person name="Tangrot J."/>
            <person name="Rosling A."/>
        </authorList>
    </citation>
    <scope>NUCLEOTIDE SEQUENCE</scope>
    <source>
        <strain evidence="13">Wild A</strain>
    </source>
</reference>
<evidence type="ECO:0000256" key="3">
    <source>
        <dbReference type="ARBA" id="ARBA00022723"/>
    </source>
</evidence>
<dbReference type="PROSITE" id="PS00753">
    <property type="entry name" value="XPA_2"/>
    <property type="match status" value="1"/>
</dbReference>
<dbReference type="GO" id="GO:0000110">
    <property type="term" value="C:nucleotide-excision repair factor 1 complex"/>
    <property type="evidence" value="ECO:0007669"/>
    <property type="project" value="TreeGrafter"/>
</dbReference>
<feature type="domain" description="XPA C-terminal" evidence="12">
    <location>
        <begin position="166"/>
        <end position="216"/>
    </location>
</feature>
<dbReference type="FunFam" id="3.90.530.10:FF:000003">
    <property type="entry name" value="Dna repair rad14 protein"/>
    <property type="match status" value="1"/>
</dbReference>
<keyword evidence="5" id="KW-0863">Zinc-finger</keyword>
<protein>
    <recommendedName>
        <fullName evidence="10">DNA repair protein RAD14</fullName>
    </recommendedName>
</protein>
<keyword evidence="4" id="KW-0227">DNA damage</keyword>
<dbReference type="GO" id="GO:0000715">
    <property type="term" value="P:nucleotide-excision repair, DNA damage recognition"/>
    <property type="evidence" value="ECO:0007669"/>
    <property type="project" value="TreeGrafter"/>
</dbReference>
<evidence type="ECO:0000256" key="5">
    <source>
        <dbReference type="ARBA" id="ARBA00022771"/>
    </source>
</evidence>
<dbReference type="EMBL" id="CAMKVN010000963">
    <property type="protein sequence ID" value="CAI2172625.1"/>
    <property type="molecule type" value="Genomic_DNA"/>
</dbReference>
<accession>A0A9W4WMK5</accession>
<dbReference type="Proteomes" id="UP001153678">
    <property type="component" value="Unassembled WGS sequence"/>
</dbReference>
<dbReference type="GO" id="GO:0006284">
    <property type="term" value="P:base-excision repair"/>
    <property type="evidence" value="ECO:0007669"/>
    <property type="project" value="TreeGrafter"/>
</dbReference>
<comment type="similarity">
    <text evidence="2">Belongs to the XPA family.</text>
</comment>
<keyword evidence="7" id="KW-0238">DNA-binding</keyword>
<dbReference type="InterPro" id="IPR022656">
    <property type="entry name" value="XPA_C"/>
</dbReference>
<organism evidence="13 14">
    <name type="scientific">Funneliformis geosporum</name>
    <dbReference type="NCBI Taxonomy" id="1117311"/>
    <lineage>
        <taxon>Eukaryota</taxon>
        <taxon>Fungi</taxon>
        <taxon>Fungi incertae sedis</taxon>
        <taxon>Mucoromycota</taxon>
        <taxon>Glomeromycotina</taxon>
        <taxon>Glomeromycetes</taxon>
        <taxon>Glomerales</taxon>
        <taxon>Glomeraceae</taxon>
        <taxon>Funneliformis</taxon>
    </lineage>
</organism>
<evidence type="ECO:0000256" key="11">
    <source>
        <dbReference type="SAM" id="MobiDB-lite"/>
    </source>
</evidence>
<keyword evidence="3" id="KW-0479">Metal-binding</keyword>
<dbReference type="OrthoDB" id="68328at2759"/>
<gene>
    <name evidence="13" type="ORF">FWILDA_LOCUS5674</name>
</gene>
<dbReference type="CDD" id="cd21077">
    <property type="entry name" value="DBD_Rad14"/>
    <property type="match status" value="1"/>
</dbReference>
<dbReference type="InterPro" id="IPR022658">
    <property type="entry name" value="XPA_CS"/>
</dbReference>
<dbReference type="Pfam" id="PF05181">
    <property type="entry name" value="XPA_C"/>
    <property type="match status" value="1"/>
</dbReference>
<evidence type="ECO:0000313" key="13">
    <source>
        <dbReference type="EMBL" id="CAI2172625.1"/>
    </source>
</evidence>
<evidence type="ECO:0000256" key="10">
    <source>
        <dbReference type="ARBA" id="ARBA00072989"/>
    </source>
</evidence>
<dbReference type="InterPro" id="IPR000465">
    <property type="entry name" value="XPA/RAD14"/>
</dbReference>
<dbReference type="GO" id="GO:0003684">
    <property type="term" value="F:damaged DNA binding"/>
    <property type="evidence" value="ECO:0007669"/>
    <property type="project" value="InterPro"/>
</dbReference>
<comment type="caution">
    <text evidence="13">The sequence shown here is derived from an EMBL/GenBank/DDBJ whole genome shotgun (WGS) entry which is preliminary data.</text>
</comment>
<feature type="region of interest" description="Disordered" evidence="11">
    <location>
        <begin position="38"/>
        <end position="73"/>
    </location>
</feature>
<keyword evidence="6" id="KW-0862">Zinc</keyword>
<dbReference type="InterPro" id="IPR009061">
    <property type="entry name" value="DNA-bd_dom_put_sf"/>
</dbReference>
<keyword evidence="14" id="KW-1185">Reference proteome</keyword>
<dbReference type="GO" id="GO:1901255">
    <property type="term" value="P:nucleotide-excision repair involved in interstrand cross-link repair"/>
    <property type="evidence" value="ECO:0007669"/>
    <property type="project" value="TreeGrafter"/>
</dbReference>
<dbReference type="AlphaFoldDB" id="A0A9W4WMK5"/>
<evidence type="ECO:0000256" key="9">
    <source>
        <dbReference type="ARBA" id="ARBA00023242"/>
    </source>
</evidence>
<evidence type="ECO:0000313" key="14">
    <source>
        <dbReference type="Proteomes" id="UP001153678"/>
    </source>
</evidence>
<dbReference type="NCBIfam" id="TIGR00598">
    <property type="entry name" value="rad14"/>
    <property type="match status" value="1"/>
</dbReference>
<dbReference type="InterPro" id="IPR037129">
    <property type="entry name" value="XPA_sf"/>
</dbReference>
<dbReference type="GO" id="GO:0008270">
    <property type="term" value="F:zinc ion binding"/>
    <property type="evidence" value="ECO:0007669"/>
    <property type="project" value="UniProtKB-KW"/>
</dbReference>
<comment type="subcellular location">
    <subcellularLocation>
        <location evidence="1">Nucleus</location>
    </subcellularLocation>
</comment>
<keyword evidence="9" id="KW-0539">Nucleus</keyword>
<dbReference type="GO" id="GO:0070914">
    <property type="term" value="P:UV-damage excision repair"/>
    <property type="evidence" value="ECO:0007669"/>
    <property type="project" value="TreeGrafter"/>
</dbReference>
<evidence type="ECO:0000256" key="8">
    <source>
        <dbReference type="ARBA" id="ARBA00023204"/>
    </source>
</evidence>